<organism evidence="1 2">
    <name type="scientific">Aquimarina algicola</name>
    <dbReference type="NCBI Taxonomy" id="2589995"/>
    <lineage>
        <taxon>Bacteria</taxon>
        <taxon>Pseudomonadati</taxon>
        <taxon>Bacteroidota</taxon>
        <taxon>Flavobacteriia</taxon>
        <taxon>Flavobacteriales</taxon>
        <taxon>Flavobacteriaceae</taxon>
        <taxon>Aquimarina</taxon>
    </lineage>
</organism>
<dbReference type="EMBL" id="VFWZ01000002">
    <property type="protein sequence ID" value="TPN87941.1"/>
    <property type="molecule type" value="Genomic_DNA"/>
</dbReference>
<dbReference type="AlphaFoldDB" id="A0A504JML6"/>
<evidence type="ECO:0000313" key="2">
    <source>
        <dbReference type="Proteomes" id="UP000315540"/>
    </source>
</evidence>
<evidence type="ECO:0008006" key="3">
    <source>
        <dbReference type="Google" id="ProtNLM"/>
    </source>
</evidence>
<dbReference type="OrthoDB" id="953239at2"/>
<dbReference type="Proteomes" id="UP000315540">
    <property type="component" value="Unassembled WGS sequence"/>
</dbReference>
<name>A0A504JML6_9FLAO</name>
<accession>A0A504JML6</accession>
<sequence length="131" mass="15314">MKKDIEIPVVENVYIAVVKEWNEDFLSKDWNSYIINDRDTPIEMVLVVTKGYDEERKTSLLRHGIGTIAAKSSAKIEMLQEELLSMNNEFAVTFFADNKLYDKKYIFRKNTINENAFQDLPVMDQRGILMK</sequence>
<dbReference type="RefSeq" id="WP_140592580.1">
    <property type="nucleotide sequence ID" value="NZ_VFWZ01000002.1"/>
</dbReference>
<gene>
    <name evidence="1" type="ORF">FHK87_10230</name>
</gene>
<proteinExistence type="predicted"/>
<protein>
    <recommendedName>
        <fullName evidence="3">Phenylalanyl-tRNA synthetase subunit alpha</fullName>
    </recommendedName>
</protein>
<evidence type="ECO:0000313" key="1">
    <source>
        <dbReference type="EMBL" id="TPN87941.1"/>
    </source>
</evidence>
<keyword evidence="2" id="KW-1185">Reference proteome</keyword>
<reference evidence="1 2" key="1">
    <citation type="submission" date="2019-06" db="EMBL/GenBank/DDBJ databases">
        <authorList>
            <person name="Meng X."/>
        </authorList>
    </citation>
    <scope>NUCLEOTIDE SEQUENCE [LARGE SCALE GENOMIC DNA]</scope>
    <source>
        <strain evidence="1 2">M625</strain>
    </source>
</reference>
<comment type="caution">
    <text evidence="1">The sequence shown here is derived from an EMBL/GenBank/DDBJ whole genome shotgun (WGS) entry which is preliminary data.</text>
</comment>